<evidence type="ECO:0000313" key="3">
    <source>
        <dbReference type="Proteomes" id="UP000027920"/>
    </source>
</evidence>
<keyword evidence="1" id="KW-1133">Transmembrane helix</keyword>
<reference evidence="2 3" key="1">
    <citation type="submission" date="2013-03" db="EMBL/GenBank/DDBJ databases">
        <title>The Genome Sequence of Exophiala aquamarina CBS 119918.</title>
        <authorList>
            <consortium name="The Broad Institute Genomics Platform"/>
            <person name="Cuomo C."/>
            <person name="de Hoog S."/>
            <person name="Gorbushina A."/>
            <person name="Walker B."/>
            <person name="Young S.K."/>
            <person name="Zeng Q."/>
            <person name="Gargeya S."/>
            <person name="Fitzgerald M."/>
            <person name="Haas B."/>
            <person name="Abouelleil A."/>
            <person name="Allen A.W."/>
            <person name="Alvarado L."/>
            <person name="Arachchi H.M."/>
            <person name="Berlin A.M."/>
            <person name="Chapman S.B."/>
            <person name="Gainer-Dewar J."/>
            <person name="Goldberg J."/>
            <person name="Griggs A."/>
            <person name="Gujja S."/>
            <person name="Hansen M."/>
            <person name="Howarth C."/>
            <person name="Imamovic A."/>
            <person name="Ireland A."/>
            <person name="Larimer J."/>
            <person name="McCowan C."/>
            <person name="Murphy C."/>
            <person name="Pearson M."/>
            <person name="Poon T.W."/>
            <person name="Priest M."/>
            <person name="Roberts A."/>
            <person name="Saif S."/>
            <person name="Shea T."/>
            <person name="Sisk P."/>
            <person name="Sykes S."/>
            <person name="Wortman J."/>
            <person name="Nusbaum C."/>
            <person name="Birren B."/>
        </authorList>
    </citation>
    <scope>NUCLEOTIDE SEQUENCE [LARGE SCALE GENOMIC DNA]</scope>
    <source>
        <strain evidence="2 3">CBS 119918</strain>
    </source>
</reference>
<comment type="caution">
    <text evidence="2">The sequence shown here is derived from an EMBL/GenBank/DDBJ whole genome shotgun (WGS) entry which is preliminary data.</text>
</comment>
<dbReference type="RefSeq" id="XP_013264221.1">
    <property type="nucleotide sequence ID" value="XM_013408767.1"/>
</dbReference>
<evidence type="ECO:0000313" key="2">
    <source>
        <dbReference type="EMBL" id="KEF61631.1"/>
    </source>
</evidence>
<dbReference type="Proteomes" id="UP000027920">
    <property type="component" value="Unassembled WGS sequence"/>
</dbReference>
<gene>
    <name evidence="2" type="ORF">A1O9_03199</name>
</gene>
<dbReference type="STRING" id="1182545.A0A072PP08"/>
<dbReference type="HOGENOM" id="CLU_478973_0_0_1"/>
<organism evidence="2 3">
    <name type="scientific">Exophiala aquamarina CBS 119918</name>
    <dbReference type="NCBI Taxonomy" id="1182545"/>
    <lineage>
        <taxon>Eukaryota</taxon>
        <taxon>Fungi</taxon>
        <taxon>Dikarya</taxon>
        <taxon>Ascomycota</taxon>
        <taxon>Pezizomycotina</taxon>
        <taxon>Eurotiomycetes</taxon>
        <taxon>Chaetothyriomycetidae</taxon>
        <taxon>Chaetothyriales</taxon>
        <taxon>Herpotrichiellaceae</taxon>
        <taxon>Exophiala</taxon>
    </lineage>
</organism>
<dbReference type="EMBL" id="AMGV01000002">
    <property type="protein sequence ID" value="KEF61631.1"/>
    <property type="molecule type" value="Genomic_DNA"/>
</dbReference>
<dbReference type="AlphaFoldDB" id="A0A072PP08"/>
<accession>A0A072PP08</accession>
<feature type="transmembrane region" description="Helical" evidence="1">
    <location>
        <begin position="453"/>
        <end position="474"/>
    </location>
</feature>
<name>A0A072PP08_9EURO</name>
<evidence type="ECO:0000256" key="1">
    <source>
        <dbReference type="SAM" id="Phobius"/>
    </source>
</evidence>
<protein>
    <submittedName>
        <fullName evidence="2">Uncharacterized protein</fullName>
    </submittedName>
</protein>
<dbReference type="GeneID" id="25278137"/>
<dbReference type="VEuPathDB" id="FungiDB:A1O9_03199"/>
<feature type="transmembrane region" description="Helical" evidence="1">
    <location>
        <begin position="480"/>
        <end position="503"/>
    </location>
</feature>
<sequence>MRPSSRSKCCNTCAMAPPDPHRWTYTDYVCFLRSHGFHNLACLDDYLRWGADARRNPSMPQPQRSTSILLEFGTTGFRTSDLTDPSKMRLLLREWTKTQPTDSPQSQNVQGRIIMVNNINPEIVDTLGGILNIEPAFFASHIADPGLGNLGEINTGSPLASTNLRHQKQFFNLEYPCAFIPASCGKDVDIDKLCCKGNYRRRVEVCSRHGKQRVAVARRKISFYMKKTLDPWLCVVLVDPPISFFTLGVETAFGEYSPSQRLEVTGYQGGYLDFLETRKPANKDDHDFRACGSRPMCPNPFDDLCRHWQIMAQAGTLHPLDKNLVNLMKPAFQIAASECANFFEYIRASLESQPISTSFASDSIKTRKTLDRCISLDSMLSRYKPILTKIKSYVSSDSDLTDDYRSLLIDLHHYRAECDSQMQHILAVSQCQDSAALTSIKGESIRHADYSRYLTIIALIYAPFALACAIFSLPHEFAPAAHYFYGFLPATAGVAVLFLLLVLPEARDPLPSIKAALCGKLTKKKLLAKSSTSRSSVGEKRTLEEV</sequence>
<proteinExistence type="predicted"/>
<keyword evidence="3" id="KW-1185">Reference proteome</keyword>
<dbReference type="OrthoDB" id="3231000at2759"/>
<keyword evidence="1" id="KW-0472">Membrane</keyword>
<keyword evidence="1" id="KW-0812">Transmembrane</keyword>